<feature type="domain" description="Transposase DDE" evidence="1">
    <location>
        <begin position="111"/>
        <end position="228"/>
    </location>
</feature>
<keyword evidence="3" id="KW-1185">Reference proteome</keyword>
<reference evidence="2 3" key="1">
    <citation type="submission" date="2020-08" db="EMBL/GenBank/DDBJ databases">
        <title>Above-ground endophytic microbial communities from plants in different locations in the United States.</title>
        <authorList>
            <person name="Frank C."/>
        </authorList>
    </citation>
    <scope>NUCLEOTIDE SEQUENCE [LARGE SCALE GENOMIC DNA]</scope>
    <source>
        <strain evidence="2 3">WP4_2_2</strain>
    </source>
</reference>
<dbReference type="Proteomes" id="UP000571554">
    <property type="component" value="Unassembled WGS sequence"/>
</dbReference>
<comment type="caution">
    <text evidence="2">The sequence shown here is derived from an EMBL/GenBank/DDBJ whole genome shotgun (WGS) entry which is preliminary data.</text>
</comment>
<dbReference type="PANTHER" id="PTHR33408:SF2">
    <property type="entry name" value="TRANSPOSASE DDE DOMAIN-CONTAINING PROTEIN"/>
    <property type="match status" value="1"/>
</dbReference>
<dbReference type="InterPro" id="IPR025668">
    <property type="entry name" value="Tnp_DDE_dom"/>
</dbReference>
<protein>
    <recommendedName>
        <fullName evidence="1">Transposase DDE domain-containing protein</fullName>
    </recommendedName>
</protein>
<dbReference type="Pfam" id="PF13751">
    <property type="entry name" value="DDE_Tnp_1_6"/>
    <property type="match status" value="1"/>
</dbReference>
<name>A0A7W9WU33_9BURK</name>
<dbReference type="AlphaFoldDB" id="A0A7W9WU33"/>
<evidence type="ECO:0000259" key="1">
    <source>
        <dbReference type="Pfam" id="PF13751"/>
    </source>
</evidence>
<gene>
    <name evidence="2" type="ORF">F4827_003263</name>
</gene>
<dbReference type="PANTHER" id="PTHR33408">
    <property type="entry name" value="TRANSPOSASE"/>
    <property type="match status" value="1"/>
</dbReference>
<evidence type="ECO:0000313" key="3">
    <source>
        <dbReference type="Proteomes" id="UP000571554"/>
    </source>
</evidence>
<evidence type="ECO:0000313" key="2">
    <source>
        <dbReference type="EMBL" id="MBB6103408.1"/>
    </source>
</evidence>
<sequence>MVCDDKSGGFFYLDHRTVDAKHAIITDTPVTTGSVHDSQPYLARLERQRKHFGFEVQAVGLDAGYFTPAVCQGLKDRNIPGVMGYRTPNHEPGMFYKREYGYDAYRDEYGCPQGLVPRYSTTNREGYREYRSNPDICRRCGVRPKCTKSANAVKVMVRPVWERAKEHVRARSLTDWGKRIYARRKEAVERSFADARHLHGHRYARMRGLRKVAEQCLLAAAAQNIKKIALLLAKKAKAGPSGLQGRYRCVLQRIVVRLRRCVALAMNWTLLAGARKRKTPRSRKTWSWSAI</sequence>
<dbReference type="EMBL" id="JACHBW010000008">
    <property type="protein sequence ID" value="MBB6103408.1"/>
    <property type="molecule type" value="Genomic_DNA"/>
</dbReference>
<organism evidence="2 3">
    <name type="scientific">Paraburkholderia bannensis</name>
    <dbReference type="NCBI Taxonomy" id="765414"/>
    <lineage>
        <taxon>Bacteria</taxon>
        <taxon>Pseudomonadati</taxon>
        <taxon>Pseudomonadota</taxon>
        <taxon>Betaproteobacteria</taxon>
        <taxon>Burkholderiales</taxon>
        <taxon>Burkholderiaceae</taxon>
        <taxon>Paraburkholderia</taxon>
    </lineage>
</organism>
<accession>A0A7W9WU33</accession>
<proteinExistence type="predicted"/>